<evidence type="ECO:0000256" key="1">
    <source>
        <dbReference type="ARBA" id="ARBA00022503"/>
    </source>
</evidence>
<dbReference type="PANTHER" id="PTHR30420">
    <property type="entry name" value="N-SUCCINYLARGININE DIHYDROLASE"/>
    <property type="match status" value="1"/>
</dbReference>
<dbReference type="InterPro" id="IPR017650">
    <property type="entry name" value="Arginine_N-succinylTrfase"/>
</dbReference>
<dbReference type="Gene3D" id="2.40.40.20">
    <property type="match status" value="1"/>
</dbReference>
<dbReference type="InterPro" id="IPR016181">
    <property type="entry name" value="Acyl_CoA_acyltransferase"/>
</dbReference>
<evidence type="ECO:0000313" key="6">
    <source>
        <dbReference type="Proteomes" id="UP000737113"/>
    </source>
</evidence>
<evidence type="ECO:0000313" key="5">
    <source>
        <dbReference type="EMBL" id="NMH67052.1"/>
    </source>
</evidence>
<dbReference type="NCBIfam" id="TIGR03244">
    <property type="entry name" value="arg_catab_AstA"/>
    <property type="match status" value="1"/>
</dbReference>
<evidence type="ECO:0000256" key="2">
    <source>
        <dbReference type="ARBA" id="ARBA00022679"/>
    </source>
</evidence>
<dbReference type="SUPFAM" id="SSF55729">
    <property type="entry name" value="Acyl-CoA N-acyltransferases (Nat)"/>
    <property type="match status" value="1"/>
</dbReference>
<dbReference type="GO" id="GO:0008791">
    <property type="term" value="F:arginine N-succinyltransferase activity"/>
    <property type="evidence" value="ECO:0007669"/>
    <property type="project" value="UniProtKB-UniRule"/>
</dbReference>
<proteinExistence type="predicted"/>
<dbReference type="RefSeq" id="WP_169565832.1">
    <property type="nucleotide sequence ID" value="NZ_JAAXYH010000021.1"/>
</dbReference>
<dbReference type="EC" id="2.3.1.109" evidence="4"/>
<keyword evidence="3 5" id="KW-0012">Acyltransferase</keyword>
<reference evidence="5" key="1">
    <citation type="submission" date="2020-04" db="EMBL/GenBank/DDBJ databases">
        <title>Description of Shewanella salipaludis sp. nov., isolated from a salt marsh.</title>
        <authorList>
            <person name="Park S."/>
            <person name="Yoon J.-H."/>
        </authorList>
    </citation>
    <scope>NUCLEOTIDE SEQUENCE</scope>
    <source>
        <strain evidence="5">SHSM-M6</strain>
    </source>
</reference>
<dbReference type="NCBIfam" id="TIGR03243">
    <property type="entry name" value="arg_catab_AOST"/>
    <property type="match status" value="1"/>
</dbReference>
<keyword evidence="2 5" id="KW-0808">Transferase</keyword>
<keyword evidence="1" id="KW-0056">Arginine metabolism</keyword>
<dbReference type="PANTHER" id="PTHR30420:SF1">
    <property type="entry name" value="ARGININE N-SUCCINYLTRANSFERASE"/>
    <property type="match status" value="1"/>
</dbReference>
<organism evidence="5 6">
    <name type="scientific">Shewanella salipaludis</name>
    <dbReference type="NCBI Taxonomy" id="2723052"/>
    <lineage>
        <taxon>Bacteria</taxon>
        <taxon>Pseudomonadati</taxon>
        <taxon>Pseudomonadota</taxon>
        <taxon>Gammaproteobacteria</taxon>
        <taxon>Alteromonadales</taxon>
        <taxon>Shewanellaceae</taxon>
        <taxon>Shewanella</taxon>
    </lineage>
</organism>
<dbReference type="AlphaFoldDB" id="A0A972G2B8"/>
<dbReference type="GO" id="GO:0006527">
    <property type="term" value="P:L-arginine catabolic process"/>
    <property type="evidence" value="ECO:0007669"/>
    <property type="project" value="UniProtKB-UniRule"/>
</dbReference>
<evidence type="ECO:0000256" key="3">
    <source>
        <dbReference type="ARBA" id="ARBA00023315"/>
    </source>
</evidence>
<accession>A0A972G2B8</accession>
<gene>
    <name evidence="5" type="primary">astA</name>
    <name evidence="5" type="ORF">HC757_17990</name>
</gene>
<dbReference type="EMBL" id="JAAXYH010000021">
    <property type="protein sequence ID" value="NMH67052.1"/>
    <property type="molecule type" value="Genomic_DNA"/>
</dbReference>
<comment type="caution">
    <text evidence="5">The sequence shown here is derived from an EMBL/GenBank/DDBJ whole genome shotgun (WGS) entry which is preliminary data.</text>
</comment>
<keyword evidence="6" id="KW-1185">Reference proteome</keyword>
<dbReference type="Proteomes" id="UP000737113">
    <property type="component" value="Unassembled WGS sequence"/>
</dbReference>
<dbReference type="Pfam" id="PF04958">
    <property type="entry name" value="AstA"/>
    <property type="match status" value="1"/>
</dbReference>
<dbReference type="InterPro" id="IPR007041">
    <property type="entry name" value="Arg_succinylTrfase_AstA/AruG"/>
</dbReference>
<evidence type="ECO:0000256" key="4">
    <source>
        <dbReference type="NCBIfam" id="TIGR03244"/>
    </source>
</evidence>
<protein>
    <recommendedName>
        <fullName evidence="4">Arginine N-succinyltransferase</fullName>
        <ecNumber evidence="4">2.3.1.109</ecNumber>
    </recommendedName>
</protein>
<sequence length="348" mass="38601">MLLIRPIQGSDYPALLNIARESGAGFTSLPLDEQKLTQKITHSEHSFAADISQPGDEGYLFVLEDTDTGEILGTTGIEAAVGLSTPLYHFHKSTVVHQCKELGVFNPVEVLTVGNDYTGVTEICTLFLREPYRVGLNGRFLSKVRFMFMAEQPKRFAKLVIAEMRGAADEQGQPPFWNWLQSNFFNMDFSAADLLIGVGNKGFIADLMPRYPIYVNLLPESARRVIGQVHENTVPALKLLENEGFNHRGYVDLFDAGPTVEAQLKQIKSVRQSHRARVVITADADARRGQNQLAVCNCESQAFRATVSDDCRFDSESHSLWMSPAMADALNVNDGDAVRYLNLDKGAK</sequence>
<name>A0A972G2B8_9GAMM</name>